<organism evidence="1 2">
    <name type="scientific">Listeria phage P70</name>
    <dbReference type="NCBI Taxonomy" id="1225800"/>
    <lineage>
        <taxon>Viruses</taxon>
        <taxon>Duplodnaviria</taxon>
        <taxon>Heunggongvirae</taxon>
        <taxon>Uroviricota</taxon>
        <taxon>Caudoviricetes</taxon>
        <taxon>Homburgvirus</taxon>
        <taxon>Homburgvirus P70</taxon>
    </lineage>
</organism>
<dbReference type="GeneID" id="13827618"/>
<proteinExistence type="predicted"/>
<dbReference type="Proteomes" id="UP000006275">
    <property type="component" value="Segment"/>
</dbReference>
<gene>
    <name evidence="1" type="ORF">P70_0013</name>
</gene>
<dbReference type="InterPro" id="IPR036116">
    <property type="entry name" value="FN3_sf"/>
</dbReference>
<dbReference type="EMBL" id="JX442241">
    <property type="protein sequence ID" value="AFQ96202.1"/>
    <property type="molecule type" value="Genomic_DNA"/>
</dbReference>
<reference evidence="1 2" key="1">
    <citation type="journal article" date="2012" name="J. Virol.">
        <title>Bacteriophage P70: Unique morphology and unrelatedness to other Listeria bacteriophages.</title>
        <authorList>
            <person name="Schmuki M.M."/>
            <person name="Erne D."/>
            <person name="Loessner M.J."/>
            <person name="Klumpp J."/>
        </authorList>
    </citation>
    <scope>NUCLEOTIDE SEQUENCE [LARGE SCALE GENOMIC DNA]</scope>
</reference>
<keyword evidence="2" id="KW-1185">Reference proteome</keyword>
<protein>
    <submittedName>
        <fullName evidence="1">Uncharacterized protein</fullName>
    </submittedName>
</protein>
<dbReference type="OrthoDB" id="6697at10239"/>
<evidence type="ECO:0000313" key="1">
    <source>
        <dbReference type="EMBL" id="AFQ96202.1"/>
    </source>
</evidence>
<dbReference type="KEGG" id="vg:13827618"/>
<dbReference type="RefSeq" id="YP_006905878.1">
    <property type="nucleotide sequence ID" value="NC_018831.1"/>
</dbReference>
<evidence type="ECO:0000313" key="2">
    <source>
        <dbReference type="Proteomes" id="UP000006275"/>
    </source>
</evidence>
<name>J9QP78_9CAUD</name>
<accession>J9QP78</accession>
<dbReference type="SUPFAM" id="SSF49265">
    <property type="entry name" value="Fibronectin type III"/>
    <property type="match status" value="1"/>
</dbReference>
<sequence>MPTVKKYDIKRNGNVVATYVPAGNWRDDNLLPNTNYQYLVRCHEVTTTGSDVSIKTSDWTNPINVKTLVSDTSIHPPAPINVNVTDLESDSFTIDWGNGGFNAKTYVVRLGINGDGLPDNNVFVTTTNSFTATEDVVVALAPFAGKKIDVCVAQFAGVYADATSALESAEYNEVTAWSNLVTVDVPSASPSMLRSSSNKEIVSLTVSPKTSSKSSSGALTGSFTVAVDPTDATEAFEVKVTDKDGADSSAIKAIIDGLKVNYTGTDVPAGKYILTVSNTDGSITATHTVTVS</sequence>